<name>W4P636_9BACE</name>
<dbReference type="InterPro" id="IPR029066">
    <property type="entry name" value="PLP-binding_barrel"/>
</dbReference>
<dbReference type="SUPFAM" id="SSF51419">
    <property type="entry name" value="PLP-binding barrel"/>
    <property type="match status" value="1"/>
</dbReference>
<evidence type="ECO:0000259" key="4">
    <source>
        <dbReference type="Pfam" id="PF01168"/>
    </source>
</evidence>
<gene>
    <name evidence="5" type="ORF">JCM6292_1496</name>
</gene>
<dbReference type="InterPro" id="IPR000821">
    <property type="entry name" value="Ala_racemase"/>
</dbReference>
<evidence type="ECO:0000256" key="1">
    <source>
        <dbReference type="ARBA" id="ARBA00001933"/>
    </source>
</evidence>
<dbReference type="PANTHER" id="PTHR30511:SF0">
    <property type="entry name" value="ALANINE RACEMASE, CATABOLIC-RELATED"/>
    <property type="match status" value="1"/>
</dbReference>
<dbReference type="Pfam" id="PF01168">
    <property type="entry name" value="Ala_racemase_N"/>
    <property type="match status" value="1"/>
</dbReference>
<organism evidence="5 6">
    <name type="scientific">Bacteroides pyogenes JCM 6292</name>
    <dbReference type="NCBI Taxonomy" id="1235809"/>
    <lineage>
        <taxon>Bacteria</taxon>
        <taxon>Pseudomonadati</taxon>
        <taxon>Bacteroidota</taxon>
        <taxon>Bacteroidia</taxon>
        <taxon>Bacteroidales</taxon>
        <taxon>Bacteroidaceae</taxon>
        <taxon>Bacteroides</taxon>
    </lineage>
</organism>
<dbReference type="GO" id="GO:0005829">
    <property type="term" value="C:cytosol"/>
    <property type="evidence" value="ECO:0007669"/>
    <property type="project" value="TreeGrafter"/>
</dbReference>
<protein>
    <submittedName>
        <fullName evidence="5">Fructose-1,6-bisphosphatase</fullName>
    </submittedName>
</protein>
<comment type="cofactor">
    <cofactor evidence="1">
        <name>pyridoxal 5'-phosphate</name>
        <dbReference type="ChEBI" id="CHEBI:597326"/>
    </cofactor>
</comment>
<proteinExistence type="predicted"/>
<dbReference type="PANTHER" id="PTHR30511">
    <property type="entry name" value="ALANINE RACEMASE"/>
    <property type="match status" value="1"/>
</dbReference>
<evidence type="ECO:0000313" key="5">
    <source>
        <dbReference type="EMBL" id="GAE15247.1"/>
    </source>
</evidence>
<feature type="domain" description="Alanine racemase N-terminal" evidence="4">
    <location>
        <begin position="3"/>
        <end position="66"/>
    </location>
</feature>
<dbReference type="GO" id="GO:0030632">
    <property type="term" value="P:D-alanine biosynthetic process"/>
    <property type="evidence" value="ECO:0007669"/>
    <property type="project" value="TreeGrafter"/>
</dbReference>
<keyword evidence="2" id="KW-0663">Pyridoxal phosphate</keyword>
<evidence type="ECO:0000256" key="3">
    <source>
        <dbReference type="ARBA" id="ARBA00023235"/>
    </source>
</evidence>
<evidence type="ECO:0000313" key="6">
    <source>
        <dbReference type="Proteomes" id="UP000018861"/>
    </source>
</evidence>
<dbReference type="GO" id="GO:0008784">
    <property type="term" value="F:alanine racemase activity"/>
    <property type="evidence" value="ECO:0007669"/>
    <property type="project" value="TreeGrafter"/>
</dbReference>
<dbReference type="InterPro" id="IPR001608">
    <property type="entry name" value="Ala_racemase_N"/>
</dbReference>
<evidence type="ECO:0000256" key="2">
    <source>
        <dbReference type="ARBA" id="ARBA00022898"/>
    </source>
</evidence>
<dbReference type="GO" id="GO:0030170">
    <property type="term" value="F:pyridoxal phosphate binding"/>
    <property type="evidence" value="ECO:0007669"/>
    <property type="project" value="TreeGrafter"/>
</dbReference>
<dbReference type="AlphaFoldDB" id="W4P636"/>
<dbReference type="EMBL" id="BAIQ01000013">
    <property type="protein sequence ID" value="GAE15247.1"/>
    <property type="molecule type" value="Genomic_DNA"/>
</dbReference>
<keyword evidence="3" id="KW-0413">Isomerase</keyword>
<accession>W4P636</accession>
<comment type="caution">
    <text evidence="5">The sequence shown here is derived from an EMBL/GenBank/DDBJ whole genome shotgun (WGS) entry which is preliminary data.</text>
</comment>
<sequence length="69" mass="7493">MIANLNHYRSMLRRPETKVVCMVKAAAYGAGSYEIAKTLQEHHADYLAVAVADEGSELRKAGITLPSSS</sequence>
<reference evidence="5 6" key="1">
    <citation type="journal article" date="2014" name="Genome Announc.">
        <title>Draft Genome Sequences of Three Strains of Bacteroides pyogenes Isolated from a Cat and Swine.</title>
        <authorList>
            <person name="Sakamoto M."/>
            <person name="Oshima K."/>
            <person name="Suda W."/>
            <person name="Kitamura K."/>
            <person name="Iida T."/>
            <person name="Hattori M."/>
            <person name="Ohkuma M."/>
        </authorList>
    </citation>
    <scope>NUCLEOTIDE SEQUENCE [LARGE SCALE GENOMIC DNA]</scope>
    <source>
        <strain evidence="5 6">JCM 6292</strain>
    </source>
</reference>
<dbReference type="Gene3D" id="3.20.20.10">
    <property type="entry name" value="Alanine racemase"/>
    <property type="match status" value="1"/>
</dbReference>
<dbReference type="Proteomes" id="UP000018861">
    <property type="component" value="Unassembled WGS sequence"/>
</dbReference>